<reference evidence="4 5" key="1">
    <citation type="submission" date="2023-03" db="EMBL/GenBank/DDBJ databases">
        <title>High-quality genome of Scylla paramamosain provides insights in environmental adaptation.</title>
        <authorList>
            <person name="Zhang L."/>
        </authorList>
    </citation>
    <scope>NUCLEOTIDE SEQUENCE [LARGE SCALE GENOMIC DNA]</scope>
    <source>
        <strain evidence="4">LZ_2023a</strain>
        <tissue evidence="4">Muscle</tissue>
    </source>
</reference>
<feature type="region of interest" description="Disordered" evidence="1">
    <location>
        <begin position="49"/>
        <end position="68"/>
    </location>
</feature>
<organism evidence="4 5">
    <name type="scientific">Scylla paramamosain</name>
    <name type="common">Mud crab</name>
    <dbReference type="NCBI Taxonomy" id="85552"/>
    <lineage>
        <taxon>Eukaryota</taxon>
        <taxon>Metazoa</taxon>
        <taxon>Ecdysozoa</taxon>
        <taxon>Arthropoda</taxon>
        <taxon>Crustacea</taxon>
        <taxon>Multicrustacea</taxon>
        <taxon>Malacostraca</taxon>
        <taxon>Eumalacostraca</taxon>
        <taxon>Eucarida</taxon>
        <taxon>Decapoda</taxon>
        <taxon>Pleocyemata</taxon>
        <taxon>Brachyura</taxon>
        <taxon>Eubrachyura</taxon>
        <taxon>Portunoidea</taxon>
        <taxon>Portunidae</taxon>
        <taxon>Portuninae</taxon>
        <taxon>Scylla</taxon>
    </lineage>
</organism>
<evidence type="ECO:0000256" key="1">
    <source>
        <dbReference type="SAM" id="MobiDB-lite"/>
    </source>
</evidence>
<protein>
    <submittedName>
        <fullName evidence="4">Uncharacterized protein</fullName>
    </submittedName>
</protein>
<feature type="chain" id="PRO_5043956942" evidence="3">
    <location>
        <begin position="35"/>
        <end position="243"/>
    </location>
</feature>
<feature type="transmembrane region" description="Helical" evidence="2">
    <location>
        <begin position="173"/>
        <end position="198"/>
    </location>
</feature>
<dbReference type="EMBL" id="JARAKH010000039">
    <property type="protein sequence ID" value="KAK8382520.1"/>
    <property type="molecule type" value="Genomic_DNA"/>
</dbReference>
<gene>
    <name evidence="4" type="ORF">O3P69_015419</name>
</gene>
<keyword evidence="2" id="KW-0812">Transmembrane</keyword>
<keyword evidence="2" id="KW-0472">Membrane</keyword>
<name>A0AAW0T4E1_SCYPA</name>
<evidence type="ECO:0000256" key="2">
    <source>
        <dbReference type="SAM" id="Phobius"/>
    </source>
</evidence>
<keyword evidence="3" id="KW-0732">Signal</keyword>
<feature type="transmembrane region" description="Helical" evidence="2">
    <location>
        <begin position="204"/>
        <end position="223"/>
    </location>
</feature>
<dbReference type="AlphaFoldDB" id="A0AAW0T4E1"/>
<evidence type="ECO:0000313" key="5">
    <source>
        <dbReference type="Proteomes" id="UP001487740"/>
    </source>
</evidence>
<sequence>MSEKYYIALRQQRYFLYLLRLLLLLLLDIGNNRCGGDSGGGGTLICTPRTTTSTTTSSPRPGCPGGISIQLRSKESERRQKRHEISLLIRRQGRLRKSVSSSQGAASPMGLGAAMGEGNNRGQVTFDESHVNIKLPNRCRRCHAYNEDPDAPSLRESFVILLRQMTRSPGDGCFVFTLALPCLGVTAVCLLLLLLAGYTTVSGAMLHCTLLLLLTWLCVVHYFGRRYARLYSTEHDILLLEAV</sequence>
<feature type="compositionally biased region" description="Low complexity" evidence="1">
    <location>
        <begin position="49"/>
        <end position="60"/>
    </location>
</feature>
<evidence type="ECO:0000256" key="3">
    <source>
        <dbReference type="SAM" id="SignalP"/>
    </source>
</evidence>
<comment type="caution">
    <text evidence="4">The sequence shown here is derived from an EMBL/GenBank/DDBJ whole genome shotgun (WGS) entry which is preliminary data.</text>
</comment>
<accession>A0AAW0T4E1</accession>
<proteinExistence type="predicted"/>
<keyword evidence="2" id="KW-1133">Transmembrane helix</keyword>
<keyword evidence="5" id="KW-1185">Reference proteome</keyword>
<evidence type="ECO:0000313" key="4">
    <source>
        <dbReference type="EMBL" id="KAK8382520.1"/>
    </source>
</evidence>
<dbReference type="Proteomes" id="UP001487740">
    <property type="component" value="Unassembled WGS sequence"/>
</dbReference>
<feature type="signal peptide" evidence="3">
    <location>
        <begin position="1"/>
        <end position="34"/>
    </location>
</feature>